<dbReference type="SUPFAM" id="SSF56935">
    <property type="entry name" value="Porins"/>
    <property type="match status" value="1"/>
</dbReference>
<reference evidence="2 3" key="1">
    <citation type="submission" date="2016-10" db="EMBL/GenBank/DDBJ databases">
        <title>Genome sequence of a sulfur-reducing bacterium Desulfurobacterium indicum K6013.</title>
        <authorList>
            <person name="Cao J."/>
            <person name="Shao Z."/>
            <person name="Alain K."/>
            <person name="Jebbar M."/>
        </authorList>
    </citation>
    <scope>NUCLEOTIDE SEQUENCE [LARGE SCALE GENOMIC DNA]</scope>
    <source>
        <strain evidence="2 3">K6013</strain>
    </source>
</reference>
<dbReference type="Proteomes" id="UP000187408">
    <property type="component" value="Unassembled WGS sequence"/>
</dbReference>
<dbReference type="AlphaFoldDB" id="A0A1R1MLN0"/>
<sequence>MLKLLRIFNNLLLDTGKVKMVNFDTDNKLQKEGRFLRMRKALTAVTLMGLVAAFAIPAQATEVNVGGQIKTTITTDNQTDYNHSVEVKVQVNAKVNDDITAHVRFLADDDKMNFTIDEGYFQVNNLFNMPNLLAKVGYQDIVFGDSKIMDATLDAVIAGYNTDYGLALAGTAEERGSATTWAVGAFEGNLKALGVDGAYELVDLYQDANDINLAYAKFAPAVATDFGKVGFRAEAAYLKTKGTDNNGKFYGVGASLDAGMFGAKIGYDVYKDGFVANYVTATGFPDYDYAEVLDYDNGNFVNPKILTVEGSVKPMDKVTLSAAYVNFDGDNTGVYSSEHEVDLKAKYQYDKNLCIQAGLYLPSAKLDYQGELKLTLKF</sequence>
<evidence type="ECO:0000259" key="1">
    <source>
        <dbReference type="Pfam" id="PF13609"/>
    </source>
</evidence>
<dbReference type="Pfam" id="PF13609">
    <property type="entry name" value="Porin_4"/>
    <property type="match status" value="1"/>
</dbReference>
<gene>
    <name evidence="2" type="ORF">BLW93_04015</name>
</gene>
<comment type="caution">
    <text evidence="2">The sequence shown here is derived from an EMBL/GenBank/DDBJ whole genome shotgun (WGS) entry which is preliminary data.</text>
</comment>
<name>A0A1R1MLN0_9BACT</name>
<proteinExistence type="predicted"/>
<dbReference type="EMBL" id="MOEN01000011">
    <property type="protein sequence ID" value="OMH40663.1"/>
    <property type="molecule type" value="Genomic_DNA"/>
</dbReference>
<feature type="domain" description="Porin" evidence="1">
    <location>
        <begin position="50"/>
        <end position="358"/>
    </location>
</feature>
<protein>
    <recommendedName>
        <fullName evidence="1">Porin domain-containing protein</fullName>
    </recommendedName>
</protein>
<evidence type="ECO:0000313" key="2">
    <source>
        <dbReference type="EMBL" id="OMH40663.1"/>
    </source>
</evidence>
<dbReference type="STRING" id="1914305.BLW93_04015"/>
<evidence type="ECO:0000313" key="3">
    <source>
        <dbReference type="Proteomes" id="UP000187408"/>
    </source>
</evidence>
<organism evidence="2 3">
    <name type="scientific">Desulfurobacterium indicum</name>
    <dbReference type="NCBI Taxonomy" id="1914305"/>
    <lineage>
        <taxon>Bacteria</taxon>
        <taxon>Pseudomonadati</taxon>
        <taxon>Aquificota</taxon>
        <taxon>Aquificia</taxon>
        <taxon>Desulfurobacteriales</taxon>
        <taxon>Desulfurobacteriaceae</taxon>
        <taxon>Desulfurobacterium</taxon>
    </lineage>
</organism>
<dbReference type="InterPro" id="IPR033900">
    <property type="entry name" value="Gram_neg_porin_domain"/>
</dbReference>
<accession>A0A1R1MLN0</accession>
<keyword evidence="3" id="KW-1185">Reference proteome</keyword>